<evidence type="ECO:0000313" key="3">
    <source>
        <dbReference type="Proteomes" id="UP000324222"/>
    </source>
</evidence>
<keyword evidence="3" id="KW-1185">Reference proteome</keyword>
<gene>
    <name evidence="2" type="ORF">E2C01_021828</name>
</gene>
<reference evidence="2 3" key="1">
    <citation type="submission" date="2019-05" db="EMBL/GenBank/DDBJ databases">
        <title>Another draft genome of Portunus trituberculatus and its Hox gene families provides insights of decapod evolution.</title>
        <authorList>
            <person name="Jeong J.-H."/>
            <person name="Song I."/>
            <person name="Kim S."/>
            <person name="Choi T."/>
            <person name="Kim D."/>
            <person name="Ryu S."/>
            <person name="Kim W."/>
        </authorList>
    </citation>
    <scope>NUCLEOTIDE SEQUENCE [LARGE SCALE GENOMIC DNA]</scope>
    <source>
        <tissue evidence="2">Muscle</tissue>
    </source>
</reference>
<organism evidence="2 3">
    <name type="scientific">Portunus trituberculatus</name>
    <name type="common">Swimming crab</name>
    <name type="synonym">Neptunus trituberculatus</name>
    <dbReference type="NCBI Taxonomy" id="210409"/>
    <lineage>
        <taxon>Eukaryota</taxon>
        <taxon>Metazoa</taxon>
        <taxon>Ecdysozoa</taxon>
        <taxon>Arthropoda</taxon>
        <taxon>Crustacea</taxon>
        <taxon>Multicrustacea</taxon>
        <taxon>Malacostraca</taxon>
        <taxon>Eumalacostraca</taxon>
        <taxon>Eucarida</taxon>
        <taxon>Decapoda</taxon>
        <taxon>Pleocyemata</taxon>
        <taxon>Brachyura</taxon>
        <taxon>Eubrachyura</taxon>
        <taxon>Portunoidea</taxon>
        <taxon>Portunidae</taxon>
        <taxon>Portuninae</taxon>
        <taxon>Portunus</taxon>
    </lineage>
</organism>
<accession>A0A5B7E3T9</accession>
<evidence type="ECO:0000256" key="1">
    <source>
        <dbReference type="SAM" id="MobiDB-lite"/>
    </source>
</evidence>
<protein>
    <submittedName>
        <fullName evidence="2">Uncharacterized protein</fullName>
    </submittedName>
</protein>
<dbReference type="AlphaFoldDB" id="A0A5B7E3T9"/>
<evidence type="ECO:0000313" key="2">
    <source>
        <dbReference type="EMBL" id="MPC28620.1"/>
    </source>
</evidence>
<feature type="compositionally biased region" description="Low complexity" evidence="1">
    <location>
        <begin position="49"/>
        <end position="63"/>
    </location>
</feature>
<dbReference type="Proteomes" id="UP000324222">
    <property type="component" value="Unassembled WGS sequence"/>
</dbReference>
<sequence>MTAYIAPYRLPLPATTTPFDASSSSPHLSHSPHTFPSHLTPLPGTTHLSPAHHTSPTHLTTLTRIPQPC</sequence>
<name>A0A5B7E3T9_PORTR</name>
<dbReference type="EMBL" id="VSRR010001942">
    <property type="protein sequence ID" value="MPC28620.1"/>
    <property type="molecule type" value="Genomic_DNA"/>
</dbReference>
<feature type="region of interest" description="Disordered" evidence="1">
    <location>
        <begin position="12"/>
        <end position="69"/>
    </location>
</feature>
<comment type="caution">
    <text evidence="2">The sequence shown here is derived from an EMBL/GenBank/DDBJ whole genome shotgun (WGS) entry which is preliminary data.</text>
</comment>
<proteinExistence type="predicted"/>
<feature type="compositionally biased region" description="Low complexity" evidence="1">
    <location>
        <begin position="22"/>
        <end position="41"/>
    </location>
</feature>